<proteinExistence type="predicted"/>
<reference evidence="2" key="1">
    <citation type="submission" date="2025-08" db="UniProtKB">
        <authorList>
            <consortium name="Ensembl"/>
        </authorList>
    </citation>
    <scope>IDENTIFICATION</scope>
</reference>
<dbReference type="Ensembl" id="ENSCRFT00000002562.1">
    <property type="protein sequence ID" value="ENSCRFP00000002452.1"/>
    <property type="gene ID" value="ENSCRFG00000002013.1"/>
</dbReference>
<feature type="compositionally biased region" description="Low complexity" evidence="1">
    <location>
        <begin position="109"/>
        <end position="123"/>
    </location>
</feature>
<keyword evidence="3" id="KW-1185">Reference proteome</keyword>
<name>A0A8C3NT60_9PASS</name>
<dbReference type="Proteomes" id="UP000694396">
    <property type="component" value="Unplaced"/>
</dbReference>
<organism evidence="2 3">
    <name type="scientific">Cyanoderma ruficeps</name>
    <name type="common">rufous-capped babbler</name>
    <dbReference type="NCBI Taxonomy" id="181631"/>
    <lineage>
        <taxon>Eukaryota</taxon>
        <taxon>Metazoa</taxon>
        <taxon>Chordata</taxon>
        <taxon>Craniata</taxon>
        <taxon>Vertebrata</taxon>
        <taxon>Euteleostomi</taxon>
        <taxon>Archelosauria</taxon>
        <taxon>Archosauria</taxon>
        <taxon>Dinosauria</taxon>
        <taxon>Saurischia</taxon>
        <taxon>Theropoda</taxon>
        <taxon>Coelurosauria</taxon>
        <taxon>Aves</taxon>
        <taxon>Neognathae</taxon>
        <taxon>Neoaves</taxon>
        <taxon>Telluraves</taxon>
        <taxon>Australaves</taxon>
        <taxon>Passeriformes</taxon>
        <taxon>Sylvioidea</taxon>
        <taxon>Timaliidae</taxon>
        <taxon>Cyanoderma</taxon>
    </lineage>
</organism>
<evidence type="ECO:0000313" key="3">
    <source>
        <dbReference type="Proteomes" id="UP000694396"/>
    </source>
</evidence>
<sequence length="153" mass="15532">SSPHQPEKGLAAAPGCALTLCFWVPGDALPSPNVGLPSALVPREPPGPAYVTHTGPLVRLLLVQEGLGWAARGVPAVPARPRPRTEPRGPAEPSPERGTGSGTAGTREGSTGIPAGPASAPPSVHHRIIFARKPPSAALPRSDLARNPSVPGC</sequence>
<feature type="region of interest" description="Disordered" evidence="1">
    <location>
        <begin position="72"/>
        <end position="153"/>
    </location>
</feature>
<reference evidence="2" key="2">
    <citation type="submission" date="2025-09" db="UniProtKB">
        <authorList>
            <consortium name="Ensembl"/>
        </authorList>
    </citation>
    <scope>IDENTIFICATION</scope>
</reference>
<evidence type="ECO:0000256" key="1">
    <source>
        <dbReference type="SAM" id="MobiDB-lite"/>
    </source>
</evidence>
<dbReference type="AlphaFoldDB" id="A0A8C3NT60"/>
<accession>A0A8C3NT60</accession>
<evidence type="ECO:0000313" key="2">
    <source>
        <dbReference type="Ensembl" id="ENSCRFP00000002452.1"/>
    </source>
</evidence>
<protein>
    <submittedName>
        <fullName evidence="2">Uncharacterized protein</fullName>
    </submittedName>
</protein>